<dbReference type="InterPro" id="IPR010154">
    <property type="entry name" value="CRISPR-assoc_Cas7/Cst2/DevR"/>
</dbReference>
<dbReference type="GO" id="GO:0051607">
    <property type="term" value="P:defense response to virus"/>
    <property type="evidence" value="ECO:0007669"/>
    <property type="project" value="UniProtKB-KW"/>
</dbReference>
<reference evidence="3" key="1">
    <citation type="submission" date="2020-01" db="EMBL/GenBank/DDBJ databases">
        <authorList>
            <person name="Meier V. D."/>
            <person name="Meier V D."/>
        </authorList>
    </citation>
    <scope>NUCLEOTIDE SEQUENCE</scope>
    <source>
        <strain evidence="3">HLG_WM_MAG_01</strain>
    </source>
</reference>
<evidence type="ECO:0000313" key="3">
    <source>
        <dbReference type="EMBL" id="CAA6826334.1"/>
    </source>
</evidence>
<name>A0A6S6U3U4_9BACT</name>
<proteinExistence type="predicted"/>
<keyword evidence="1" id="KW-0051">Antiviral defense</keyword>
<protein>
    <submittedName>
        <fullName evidence="3">CRISPR-associated autoregulator</fullName>
    </submittedName>
</protein>
<sequence>MKEMKMNSFEEIVKNDEVKNYFVHSSILIDVDGASLNNWGSDATNTQGMDNTSAVKKVTKNGRTHSVVSGQAWRYWWRESLGLNGWSLSPVTKVSSKNVAYTDANPLEYADDDIFGYMRASKDELKDEEGNVVLVGGKSKNKDKPKMVDITVTRISPLKNSILTSVTSINKKELNERSSMTRQDGDSVLYEKQSYSTVLKGMFSLDLDQVGTFTKVNRSGFKNVTDTTYDKVLESGSEVDDLINPNVKRARLENSIRRDRAKETILALKTIAGGAKRTTNYVSVKPDFIILAVLKGGNNIFDNIAVEENGRATLSIDALKEAIEDNKEYLRSDIYIGKMSGFMDDVSLNILKSEISDIEIHTDSINKTIDNFTKILDTVVV</sequence>
<dbReference type="NCBIfam" id="TIGR01875">
    <property type="entry name" value="cas_MJ0381"/>
    <property type="match status" value="1"/>
</dbReference>
<evidence type="ECO:0000256" key="1">
    <source>
        <dbReference type="ARBA" id="ARBA00023118"/>
    </source>
</evidence>
<dbReference type="NCBIfam" id="TIGR02585">
    <property type="entry name" value="cas_Cst2_DevR"/>
    <property type="match status" value="2"/>
</dbReference>
<dbReference type="Pfam" id="PF01905">
    <property type="entry name" value="DevR"/>
    <property type="match status" value="1"/>
</dbReference>
<gene>
    <name evidence="3" type="ORF">HELGO_WM1564</name>
</gene>
<dbReference type="EMBL" id="CACVAS010000147">
    <property type="protein sequence ID" value="CAA6826334.1"/>
    <property type="molecule type" value="Genomic_DNA"/>
</dbReference>
<comment type="function">
    <text evidence="2">CRISPR (clustered regularly interspaced short palindromic repeat) is an adaptive immune system that provides protection against mobile genetic elements (viruses, transposable elements and conjugative plasmids). CRISPR clusters contain spacers, sequences complementary to antecedent mobile elements, and target invading nucleic acids. CRISPR clusters are transcribed and processed into CRISPR RNA (crRNA).</text>
</comment>
<evidence type="ECO:0000256" key="2">
    <source>
        <dbReference type="ARBA" id="ARBA00025626"/>
    </source>
</evidence>
<organism evidence="3">
    <name type="scientific">uncultured Sulfurovum sp</name>
    <dbReference type="NCBI Taxonomy" id="269237"/>
    <lineage>
        <taxon>Bacteria</taxon>
        <taxon>Pseudomonadati</taxon>
        <taxon>Campylobacterota</taxon>
        <taxon>Epsilonproteobacteria</taxon>
        <taxon>Campylobacterales</taxon>
        <taxon>Sulfurovaceae</taxon>
        <taxon>Sulfurovum</taxon>
        <taxon>environmental samples</taxon>
    </lineage>
</organism>
<dbReference type="AlphaFoldDB" id="A0A6S6U3U4"/>
<dbReference type="InterPro" id="IPR013414">
    <property type="entry name" value="Cas7/Cst2/DevR_sub_I-B/Tneap"/>
</dbReference>
<accession>A0A6S6U3U4</accession>